<sequence length="156" mass="17435">MKKGLMRIVLIGVGLMLGGCSLNANVESLYKEETHLQAAIQIPENFTDNHEESIVITLEQDGETVEDPSFVHAEIWKQDGSLSYPMEEVEQGADGEFYVKKAFDEDGLYSIKVHAAQGDSEITPQKQFIVGELSDEELEILQEDAPAQEAEHEHHH</sequence>
<reference evidence="3" key="1">
    <citation type="journal article" date="2019" name="Int. J. Syst. Evol. Microbiol.">
        <title>The Global Catalogue of Microorganisms (GCM) 10K type strain sequencing project: providing services to taxonomists for standard genome sequencing and annotation.</title>
        <authorList>
            <consortium name="The Broad Institute Genomics Platform"/>
            <consortium name="The Broad Institute Genome Sequencing Center for Infectious Disease"/>
            <person name="Wu L."/>
            <person name="Ma J."/>
        </authorList>
    </citation>
    <scope>NUCLEOTIDE SEQUENCE [LARGE SCALE GENOMIC DNA]</scope>
    <source>
        <strain evidence="3">TISTR 1858</strain>
    </source>
</reference>
<dbReference type="Proteomes" id="UP001597451">
    <property type="component" value="Unassembled WGS sequence"/>
</dbReference>
<dbReference type="EMBL" id="JBHUMX010000041">
    <property type="protein sequence ID" value="MFD2629979.1"/>
    <property type="molecule type" value="Genomic_DNA"/>
</dbReference>
<gene>
    <name evidence="2" type="ORF">ACFSUN_14420</name>
</gene>
<keyword evidence="3" id="KW-1185">Reference proteome</keyword>
<name>A0ABW5Q2V2_9BACI</name>
<dbReference type="InterPro" id="IPR032693">
    <property type="entry name" value="YtkA-like_dom"/>
</dbReference>
<proteinExistence type="predicted"/>
<evidence type="ECO:0000313" key="3">
    <source>
        <dbReference type="Proteomes" id="UP001597451"/>
    </source>
</evidence>
<feature type="domain" description="YtkA-like" evidence="1">
    <location>
        <begin position="32"/>
        <end position="114"/>
    </location>
</feature>
<protein>
    <submittedName>
        <fullName evidence="2">FixH family protein</fullName>
    </submittedName>
</protein>
<organism evidence="2 3">
    <name type="scientific">Oceanobacillus kapialis</name>
    <dbReference type="NCBI Taxonomy" id="481353"/>
    <lineage>
        <taxon>Bacteria</taxon>
        <taxon>Bacillati</taxon>
        <taxon>Bacillota</taxon>
        <taxon>Bacilli</taxon>
        <taxon>Bacillales</taxon>
        <taxon>Bacillaceae</taxon>
        <taxon>Oceanobacillus</taxon>
    </lineage>
</organism>
<dbReference type="Pfam" id="PF13115">
    <property type="entry name" value="YtkA"/>
    <property type="match status" value="1"/>
</dbReference>
<evidence type="ECO:0000313" key="2">
    <source>
        <dbReference type="EMBL" id="MFD2629979.1"/>
    </source>
</evidence>
<accession>A0ABW5Q2V2</accession>
<dbReference type="RefSeq" id="WP_379562770.1">
    <property type="nucleotide sequence ID" value="NZ_JBHUMX010000041.1"/>
</dbReference>
<dbReference type="PROSITE" id="PS51257">
    <property type="entry name" value="PROKAR_LIPOPROTEIN"/>
    <property type="match status" value="1"/>
</dbReference>
<comment type="caution">
    <text evidence="2">The sequence shown here is derived from an EMBL/GenBank/DDBJ whole genome shotgun (WGS) entry which is preliminary data.</text>
</comment>
<evidence type="ECO:0000259" key="1">
    <source>
        <dbReference type="Pfam" id="PF13115"/>
    </source>
</evidence>